<dbReference type="GO" id="GO:0048046">
    <property type="term" value="C:apoplast"/>
    <property type="evidence" value="ECO:0007669"/>
    <property type="project" value="UniProtKB-SubCell"/>
</dbReference>
<feature type="chain" id="PRO_5019612355" description="Germin-like protein" evidence="9">
    <location>
        <begin position="27"/>
        <end position="221"/>
    </location>
</feature>
<dbReference type="SUPFAM" id="SSF51182">
    <property type="entry name" value="RmlC-like cupins"/>
    <property type="match status" value="1"/>
</dbReference>
<feature type="binding site" evidence="8">
    <location>
        <position position="100"/>
    </location>
    <ligand>
        <name>Mn(2+)</name>
        <dbReference type="ChEBI" id="CHEBI:29035"/>
    </ligand>
</feature>
<evidence type="ECO:0000256" key="6">
    <source>
        <dbReference type="ARBA" id="ARBA00023211"/>
    </source>
</evidence>
<keyword evidence="3 9" id="KW-0052">Apoplast</keyword>
<feature type="binding site" evidence="7">
    <location>
        <position position="95"/>
    </location>
    <ligand>
        <name>oxalate</name>
        <dbReference type="ChEBI" id="CHEBI:30623"/>
    </ligand>
</feature>
<keyword evidence="12" id="KW-1185">Reference proteome</keyword>
<dbReference type="PANTHER" id="PTHR31238">
    <property type="entry name" value="GERMIN-LIKE PROTEIN SUBFAMILY 3 MEMBER 3"/>
    <property type="match status" value="1"/>
</dbReference>
<dbReference type="Proteomes" id="UP000077202">
    <property type="component" value="Unassembled WGS sequence"/>
</dbReference>
<dbReference type="PROSITE" id="PS00725">
    <property type="entry name" value="GERMIN"/>
    <property type="match status" value="1"/>
</dbReference>
<sequence length="221" mass="23574">MKTCNLALIVLVLACCRTVTIDKVAAADPDPLTDVSPNANDFVIRSVFKNADVSSGSGGQRAALSTSKFPAIESQGITVVQFNMTPCGLNRPHTHPRATEILSMLSGVPLQAGFVDTAGKAWIELLYPGDIIVFPRGLLHYELNVGKKTAFYLSALNSQNPGTLEAAGALLSIPDRAAATTLNQNLKNYGQIKKQSLPYDEPATLRLASDCVPGRDVTTDF</sequence>
<keyword evidence="4 9" id="KW-0964">Secreted</keyword>
<dbReference type="Gene3D" id="2.60.120.10">
    <property type="entry name" value="Jelly Rolls"/>
    <property type="match status" value="1"/>
</dbReference>
<comment type="similarity">
    <text evidence="2 9">Belongs to the germin family.</text>
</comment>
<evidence type="ECO:0000256" key="9">
    <source>
        <dbReference type="RuleBase" id="RU366015"/>
    </source>
</evidence>
<dbReference type="EMBL" id="LVLJ01003999">
    <property type="protein sequence ID" value="OAE18844.1"/>
    <property type="molecule type" value="Genomic_DNA"/>
</dbReference>
<evidence type="ECO:0000256" key="8">
    <source>
        <dbReference type="PIRSR" id="PIRSR601929-2"/>
    </source>
</evidence>
<dbReference type="PROSITE" id="PS51257">
    <property type="entry name" value="PROKAR_LIPOPROTEIN"/>
    <property type="match status" value="1"/>
</dbReference>
<keyword evidence="6 7" id="KW-0464">Manganese</keyword>
<dbReference type="AlphaFoldDB" id="A0A176VD92"/>
<dbReference type="GO" id="GO:0030145">
    <property type="term" value="F:manganese ion binding"/>
    <property type="evidence" value="ECO:0007669"/>
    <property type="project" value="UniProtKB-UniRule"/>
</dbReference>
<feature type="binding site" evidence="8">
    <location>
        <position position="95"/>
    </location>
    <ligand>
        <name>Mn(2+)</name>
        <dbReference type="ChEBI" id="CHEBI:29035"/>
    </ligand>
</feature>
<dbReference type="InterPro" id="IPR011051">
    <property type="entry name" value="RmlC_Cupin_sf"/>
</dbReference>
<dbReference type="CDD" id="cd02241">
    <property type="entry name" value="cupin_OxOx"/>
    <property type="match status" value="1"/>
</dbReference>
<proteinExistence type="inferred from homology"/>
<evidence type="ECO:0000313" key="12">
    <source>
        <dbReference type="Proteomes" id="UP000077202"/>
    </source>
</evidence>
<comment type="caution">
    <text evidence="11">The sequence shown here is derived from an EMBL/GenBank/DDBJ whole genome shotgun (WGS) entry which is preliminary data.</text>
</comment>
<feature type="binding site" evidence="7">
    <location>
        <position position="90"/>
    </location>
    <ligand>
        <name>oxalate</name>
        <dbReference type="ChEBI" id="CHEBI:30623"/>
    </ligand>
</feature>
<dbReference type="InterPro" id="IPR006045">
    <property type="entry name" value="Cupin_1"/>
</dbReference>
<keyword evidence="9" id="KW-0732">Signal</keyword>
<organism evidence="11 12">
    <name type="scientific">Marchantia polymorpha subsp. ruderalis</name>
    <dbReference type="NCBI Taxonomy" id="1480154"/>
    <lineage>
        <taxon>Eukaryota</taxon>
        <taxon>Viridiplantae</taxon>
        <taxon>Streptophyta</taxon>
        <taxon>Embryophyta</taxon>
        <taxon>Marchantiophyta</taxon>
        <taxon>Marchantiopsida</taxon>
        <taxon>Marchantiidae</taxon>
        <taxon>Marchantiales</taxon>
        <taxon>Marchantiaceae</taxon>
        <taxon>Marchantia</taxon>
    </lineage>
</organism>
<evidence type="ECO:0000313" key="11">
    <source>
        <dbReference type="EMBL" id="OAE18844.1"/>
    </source>
</evidence>
<dbReference type="PRINTS" id="PR00325">
    <property type="entry name" value="GERMIN"/>
</dbReference>
<evidence type="ECO:0000256" key="2">
    <source>
        <dbReference type="ARBA" id="ARBA00007456"/>
    </source>
</evidence>
<evidence type="ECO:0000256" key="5">
    <source>
        <dbReference type="ARBA" id="ARBA00022723"/>
    </source>
</evidence>
<accession>A0A176VD92</accession>
<evidence type="ECO:0000256" key="3">
    <source>
        <dbReference type="ARBA" id="ARBA00022523"/>
    </source>
</evidence>
<gene>
    <name evidence="11" type="ORF">AXG93_2556s1160</name>
</gene>
<keyword evidence="5 7" id="KW-0479">Metal-binding</keyword>
<dbReference type="Pfam" id="PF00190">
    <property type="entry name" value="Cupin_1"/>
    <property type="match status" value="1"/>
</dbReference>
<evidence type="ECO:0000259" key="10">
    <source>
        <dbReference type="SMART" id="SM00835"/>
    </source>
</evidence>
<evidence type="ECO:0000256" key="7">
    <source>
        <dbReference type="PIRSR" id="PIRSR601929-1"/>
    </source>
</evidence>
<dbReference type="SMR" id="A0A176VD92"/>
<feature type="signal peptide" evidence="9">
    <location>
        <begin position="1"/>
        <end position="26"/>
    </location>
</feature>
<dbReference type="InterPro" id="IPR014710">
    <property type="entry name" value="RmlC-like_jellyroll"/>
</dbReference>
<feature type="binding site" evidence="8">
    <location>
        <position position="93"/>
    </location>
    <ligand>
        <name>Mn(2+)</name>
        <dbReference type="ChEBI" id="CHEBI:29035"/>
    </ligand>
</feature>
<dbReference type="InterPro" id="IPR019780">
    <property type="entry name" value="Germin_Mn-BS"/>
</dbReference>
<evidence type="ECO:0000256" key="4">
    <source>
        <dbReference type="ARBA" id="ARBA00022525"/>
    </source>
</evidence>
<feature type="binding site" evidence="8">
    <location>
        <position position="140"/>
    </location>
    <ligand>
        <name>Mn(2+)</name>
        <dbReference type="ChEBI" id="CHEBI:29035"/>
    </ligand>
</feature>
<dbReference type="SMART" id="SM00835">
    <property type="entry name" value="Cupin_1"/>
    <property type="match status" value="1"/>
</dbReference>
<feature type="binding site" evidence="7">
    <location>
        <position position="100"/>
    </location>
    <ligand>
        <name>oxalate</name>
        <dbReference type="ChEBI" id="CHEBI:30623"/>
    </ligand>
</feature>
<protein>
    <recommendedName>
        <fullName evidence="9">Germin-like protein</fullName>
    </recommendedName>
</protein>
<feature type="domain" description="Cupin type-1" evidence="10">
    <location>
        <begin position="48"/>
        <end position="190"/>
    </location>
</feature>
<evidence type="ECO:0000256" key="1">
    <source>
        <dbReference type="ARBA" id="ARBA00004271"/>
    </source>
</evidence>
<comment type="subcellular location">
    <subcellularLocation>
        <location evidence="1 9">Secreted</location>
        <location evidence="1 9">Extracellular space</location>
        <location evidence="1 9">Apoplast</location>
    </subcellularLocation>
</comment>
<reference evidence="11" key="1">
    <citation type="submission" date="2016-03" db="EMBL/GenBank/DDBJ databases">
        <title>Mechanisms controlling the formation of the plant cell surface in tip-growing cells are functionally conserved among land plants.</title>
        <authorList>
            <person name="Honkanen S."/>
            <person name="Jones V.A."/>
            <person name="Morieri G."/>
            <person name="Champion C."/>
            <person name="Hetherington A.J."/>
            <person name="Kelly S."/>
            <person name="Saint-Marcoux D."/>
            <person name="Proust H."/>
            <person name="Prescott H."/>
            <person name="Dolan L."/>
        </authorList>
    </citation>
    <scope>NUCLEOTIDE SEQUENCE [LARGE SCALE GENOMIC DNA]</scope>
    <source>
        <tissue evidence="11">Whole gametophyte</tissue>
    </source>
</reference>
<dbReference type="InterPro" id="IPR001929">
    <property type="entry name" value="Germin"/>
</dbReference>
<name>A0A176VD92_MARPO</name>